<feature type="non-terminal residue" evidence="1">
    <location>
        <position position="1"/>
    </location>
</feature>
<accession>A0AAD5U4L6</accession>
<protein>
    <submittedName>
        <fullName evidence="1">Uncharacterized protein</fullName>
    </submittedName>
</protein>
<reference evidence="1" key="1">
    <citation type="submission" date="2020-05" db="EMBL/GenBank/DDBJ databases">
        <title>Phylogenomic resolution of chytrid fungi.</title>
        <authorList>
            <person name="Stajich J.E."/>
            <person name="Amses K."/>
            <person name="Simmons R."/>
            <person name="Seto K."/>
            <person name="Myers J."/>
            <person name="Bonds A."/>
            <person name="Quandt C.A."/>
            <person name="Barry K."/>
            <person name="Liu P."/>
            <person name="Grigoriev I."/>
            <person name="Longcore J.E."/>
            <person name="James T.Y."/>
        </authorList>
    </citation>
    <scope>NUCLEOTIDE SEQUENCE</scope>
    <source>
        <strain evidence="1">JEL0476</strain>
    </source>
</reference>
<sequence>WKEESEANKLKYEKNSINFRKSAYPSNNNLGSFKFQLEDKKKKIKKKEDVNFKNKKLNAWIKNEDYINQSFLKIEE</sequence>
<dbReference type="AlphaFoldDB" id="A0AAD5U4L6"/>
<dbReference type="Proteomes" id="UP001211065">
    <property type="component" value="Unassembled WGS sequence"/>
</dbReference>
<gene>
    <name evidence="1" type="ORF">HK099_000149</name>
</gene>
<dbReference type="EMBL" id="JADGJW010000102">
    <property type="protein sequence ID" value="KAJ3224158.1"/>
    <property type="molecule type" value="Genomic_DNA"/>
</dbReference>
<keyword evidence="2" id="KW-1185">Reference proteome</keyword>
<evidence type="ECO:0000313" key="1">
    <source>
        <dbReference type="EMBL" id="KAJ3224158.1"/>
    </source>
</evidence>
<evidence type="ECO:0000313" key="2">
    <source>
        <dbReference type="Proteomes" id="UP001211065"/>
    </source>
</evidence>
<organism evidence="1 2">
    <name type="scientific">Clydaea vesicula</name>
    <dbReference type="NCBI Taxonomy" id="447962"/>
    <lineage>
        <taxon>Eukaryota</taxon>
        <taxon>Fungi</taxon>
        <taxon>Fungi incertae sedis</taxon>
        <taxon>Chytridiomycota</taxon>
        <taxon>Chytridiomycota incertae sedis</taxon>
        <taxon>Chytridiomycetes</taxon>
        <taxon>Lobulomycetales</taxon>
        <taxon>Lobulomycetaceae</taxon>
        <taxon>Clydaea</taxon>
    </lineage>
</organism>
<name>A0AAD5U4L6_9FUNG</name>
<proteinExistence type="predicted"/>
<comment type="caution">
    <text evidence="1">The sequence shown here is derived from an EMBL/GenBank/DDBJ whole genome shotgun (WGS) entry which is preliminary data.</text>
</comment>